<dbReference type="Proteomes" id="UP000603640">
    <property type="component" value="Unassembled WGS sequence"/>
</dbReference>
<dbReference type="AlphaFoldDB" id="A0A923SLP5"/>
<organism evidence="1 2">
    <name type="scientific">Pontibacter cellulosilyticus</name>
    <dbReference type="NCBI Taxonomy" id="1720253"/>
    <lineage>
        <taxon>Bacteria</taxon>
        <taxon>Pseudomonadati</taxon>
        <taxon>Bacteroidota</taxon>
        <taxon>Cytophagia</taxon>
        <taxon>Cytophagales</taxon>
        <taxon>Hymenobacteraceae</taxon>
        <taxon>Pontibacter</taxon>
    </lineage>
</organism>
<evidence type="ECO:0000313" key="1">
    <source>
        <dbReference type="EMBL" id="MBC5995096.1"/>
    </source>
</evidence>
<name>A0A923SLP5_9BACT</name>
<comment type="caution">
    <text evidence="1">The sequence shown here is derived from an EMBL/GenBank/DDBJ whole genome shotgun (WGS) entry which is preliminary data.</text>
</comment>
<dbReference type="RefSeq" id="WP_187069146.1">
    <property type="nucleotide sequence ID" value="NZ_JACRVF010000009.1"/>
</dbReference>
<gene>
    <name evidence="1" type="ORF">H8S84_19775</name>
</gene>
<proteinExistence type="predicted"/>
<sequence>MATETYFAQLEQEQHIIIEQPEHLTIARTPEMEALDKAAKAVKETMQEQALLLLETHHPADVFSALYHSVKDLDTRAEIVKTGYDTLLQDTAKEVQETYQPILTDRAALLIFNTYLKLQRRDMAADDIVSLMREHNSPRKLGDLLTRLDVWHNLRHYNQLAIKDKRDADRLLQHYRKLKSRVTELDSINNKRANRVTSEEITALINKDRPKAIKLTKDKAMQLFRIFFEVDTIAAKVNGKRVKYFGITADNVAPLFCESVAA</sequence>
<keyword evidence="2" id="KW-1185">Reference proteome</keyword>
<protein>
    <submittedName>
        <fullName evidence="1">Uncharacterized protein</fullName>
    </submittedName>
</protein>
<accession>A0A923SLP5</accession>
<evidence type="ECO:0000313" key="2">
    <source>
        <dbReference type="Proteomes" id="UP000603640"/>
    </source>
</evidence>
<dbReference type="EMBL" id="JACRVF010000009">
    <property type="protein sequence ID" value="MBC5995096.1"/>
    <property type="molecule type" value="Genomic_DNA"/>
</dbReference>
<reference evidence="1" key="1">
    <citation type="submission" date="2020-08" db="EMBL/GenBank/DDBJ databases">
        <title>Pontibacter sp. SD6 16S ribosomal RNA gene Genome sequencing and assembly.</title>
        <authorList>
            <person name="Kang M."/>
        </authorList>
    </citation>
    <scope>NUCLEOTIDE SEQUENCE</scope>
    <source>
        <strain evidence="1">SD6</strain>
    </source>
</reference>